<dbReference type="SUPFAM" id="SSF51735">
    <property type="entry name" value="NAD(P)-binding Rossmann-fold domains"/>
    <property type="match status" value="1"/>
</dbReference>
<dbReference type="AlphaFoldDB" id="A0A4U1L4T6"/>
<dbReference type="Proteomes" id="UP000309138">
    <property type="component" value="Unassembled WGS sequence"/>
</dbReference>
<dbReference type="InterPro" id="IPR036291">
    <property type="entry name" value="NAD(P)-bd_dom_sf"/>
</dbReference>
<evidence type="ECO:0000256" key="2">
    <source>
        <dbReference type="ARBA" id="ARBA00023002"/>
    </source>
</evidence>
<accession>A0A4U1L4T6</accession>
<proteinExistence type="inferred from homology"/>
<feature type="domain" description="D-isomer specific 2-hydroxyacid dehydrogenase NAD-binding" evidence="6">
    <location>
        <begin position="109"/>
        <end position="279"/>
    </location>
</feature>
<dbReference type="GO" id="GO:0005829">
    <property type="term" value="C:cytosol"/>
    <property type="evidence" value="ECO:0007669"/>
    <property type="project" value="TreeGrafter"/>
</dbReference>
<dbReference type="RefSeq" id="WP_136943143.1">
    <property type="nucleotide sequence ID" value="NZ_SWKR01000002.1"/>
</dbReference>
<dbReference type="CDD" id="cd12156">
    <property type="entry name" value="HPPR"/>
    <property type="match status" value="1"/>
</dbReference>
<evidence type="ECO:0000259" key="6">
    <source>
        <dbReference type="Pfam" id="PF02826"/>
    </source>
</evidence>
<evidence type="ECO:0000259" key="5">
    <source>
        <dbReference type="Pfam" id="PF00389"/>
    </source>
</evidence>
<organism evidence="7 8">
    <name type="scientific">Sphingomonas baiyangensis</name>
    <dbReference type="NCBI Taxonomy" id="2572576"/>
    <lineage>
        <taxon>Bacteria</taxon>
        <taxon>Pseudomonadati</taxon>
        <taxon>Pseudomonadota</taxon>
        <taxon>Alphaproteobacteria</taxon>
        <taxon>Sphingomonadales</taxon>
        <taxon>Sphingomonadaceae</taxon>
        <taxon>Sphingomonas</taxon>
    </lineage>
</organism>
<protein>
    <submittedName>
        <fullName evidence="7">2-hydroxyacid dehydrogenase</fullName>
    </submittedName>
</protein>
<keyword evidence="1" id="KW-0521">NADP</keyword>
<sequence length="312" mass="32362">MTVALQLCPLSDALEAQLAERLEIVRWFDLDKGAQQRLLADRAAEIGVVVTGGHLGCDNALVDALPALGLIAINGVGFDKVDLAHAAERRVAVSNTPDVLTDDVADLAVGLVIGLLRNLHGADRFVRAGEWSAGNLALARKVSGRRFGIVGLGRIGTAIAERLQAFGPVAYTGTAPKEVAWPFHADAQALARASDVLVIACAATPDTRHLIDAHVLDALGADGYLVNVARGSVVDEAALVAAIEQGRIAGAALDVFADEPHVPPALIQSDRTLLAPHIASATHETRGAMADLVLANVDAFLAGAALPTPVRA</sequence>
<keyword evidence="2 4" id="KW-0560">Oxidoreductase</keyword>
<dbReference type="EMBL" id="SWKR01000002">
    <property type="protein sequence ID" value="TKD51195.1"/>
    <property type="molecule type" value="Genomic_DNA"/>
</dbReference>
<dbReference type="Pfam" id="PF02826">
    <property type="entry name" value="2-Hacid_dh_C"/>
    <property type="match status" value="1"/>
</dbReference>
<evidence type="ECO:0000313" key="8">
    <source>
        <dbReference type="Proteomes" id="UP000309138"/>
    </source>
</evidence>
<feature type="domain" description="D-isomer specific 2-hydroxyacid dehydrogenase catalytic" evidence="5">
    <location>
        <begin position="30"/>
        <end position="310"/>
    </location>
</feature>
<dbReference type="GO" id="GO:0051287">
    <property type="term" value="F:NAD binding"/>
    <property type="evidence" value="ECO:0007669"/>
    <property type="project" value="InterPro"/>
</dbReference>
<keyword evidence="3" id="KW-0520">NAD</keyword>
<dbReference type="PANTHER" id="PTHR10996">
    <property type="entry name" value="2-HYDROXYACID DEHYDROGENASE-RELATED"/>
    <property type="match status" value="1"/>
</dbReference>
<dbReference type="FunFam" id="3.40.50.720:FF:000213">
    <property type="entry name" value="Putative 2-hydroxyacid dehydrogenase"/>
    <property type="match status" value="1"/>
</dbReference>
<dbReference type="InterPro" id="IPR006140">
    <property type="entry name" value="D-isomer_DH_NAD-bd"/>
</dbReference>
<evidence type="ECO:0000256" key="3">
    <source>
        <dbReference type="ARBA" id="ARBA00023027"/>
    </source>
</evidence>
<dbReference type="GO" id="GO:0016618">
    <property type="term" value="F:hydroxypyruvate reductase [NAD(P)H] activity"/>
    <property type="evidence" value="ECO:0007669"/>
    <property type="project" value="TreeGrafter"/>
</dbReference>
<comment type="caution">
    <text evidence="7">The sequence shown here is derived from an EMBL/GenBank/DDBJ whole genome shotgun (WGS) entry which is preliminary data.</text>
</comment>
<dbReference type="InterPro" id="IPR050223">
    <property type="entry name" value="D-isomer_2-hydroxyacid_DH"/>
</dbReference>
<dbReference type="Pfam" id="PF00389">
    <property type="entry name" value="2-Hacid_dh"/>
    <property type="match status" value="1"/>
</dbReference>
<evidence type="ECO:0000256" key="4">
    <source>
        <dbReference type="RuleBase" id="RU003719"/>
    </source>
</evidence>
<dbReference type="PANTHER" id="PTHR10996:SF178">
    <property type="entry name" value="2-HYDROXYACID DEHYDROGENASE YGL185C-RELATED"/>
    <property type="match status" value="1"/>
</dbReference>
<keyword evidence="8" id="KW-1185">Reference proteome</keyword>
<evidence type="ECO:0000256" key="1">
    <source>
        <dbReference type="ARBA" id="ARBA00022857"/>
    </source>
</evidence>
<dbReference type="OrthoDB" id="9793626at2"/>
<dbReference type="Gene3D" id="3.40.50.720">
    <property type="entry name" value="NAD(P)-binding Rossmann-like Domain"/>
    <property type="match status" value="2"/>
</dbReference>
<dbReference type="InterPro" id="IPR006139">
    <property type="entry name" value="D-isomer_2_OHA_DH_cat_dom"/>
</dbReference>
<reference evidence="7 8" key="1">
    <citation type="submission" date="2019-04" db="EMBL/GenBank/DDBJ databases">
        <authorList>
            <person name="Yang Y."/>
            <person name="Wei D."/>
        </authorList>
    </citation>
    <scope>NUCLEOTIDE SEQUENCE [LARGE SCALE GENOMIC DNA]</scope>
    <source>
        <strain evidence="7 8">L-1-4w-11</strain>
    </source>
</reference>
<comment type="similarity">
    <text evidence="4">Belongs to the D-isomer specific 2-hydroxyacid dehydrogenase family.</text>
</comment>
<gene>
    <name evidence="7" type="ORF">FBR43_10835</name>
</gene>
<evidence type="ECO:0000313" key="7">
    <source>
        <dbReference type="EMBL" id="TKD51195.1"/>
    </source>
</evidence>
<dbReference type="GO" id="GO:0030267">
    <property type="term" value="F:glyoxylate reductase (NADPH) activity"/>
    <property type="evidence" value="ECO:0007669"/>
    <property type="project" value="TreeGrafter"/>
</dbReference>
<name>A0A4U1L4T6_9SPHN</name>
<dbReference type="SUPFAM" id="SSF52283">
    <property type="entry name" value="Formate/glycerate dehydrogenase catalytic domain-like"/>
    <property type="match status" value="1"/>
</dbReference>